<comment type="caution">
    <text evidence="2">The sequence shown here is derived from an EMBL/GenBank/DDBJ whole genome shotgun (WGS) entry which is preliminary data.</text>
</comment>
<gene>
    <name evidence="2" type="ORF">GHYDROH2_04950</name>
</gene>
<evidence type="ECO:0000256" key="1">
    <source>
        <dbReference type="SAM" id="Phobius"/>
    </source>
</evidence>
<proteinExistence type="predicted"/>
<sequence>MDLQQIFFLVVGAVIMMVICPALMLLLTITFDSIKPRLAFDLAKYTSPVLDIAFMPALFIGRAFDIPLGGFKAKSEKEQEAYWQDVYNKAGY</sequence>
<feature type="transmembrane region" description="Helical" evidence="1">
    <location>
        <begin position="6"/>
        <end position="27"/>
    </location>
</feature>
<dbReference type="AlphaFoldDB" id="A0A9W6FXT9"/>
<keyword evidence="1" id="KW-1133">Transmembrane helix</keyword>
<protein>
    <submittedName>
        <fullName evidence="2">Uncharacterized protein</fullName>
    </submittedName>
</protein>
<accession>A0A9W6FXT9</accession>
<organism evidence="2 3">
    <name type="scientific">Geobacter hydrogenophilus</name>
    <dbReference type="NCBI Taxonomy" id="40983"/>
    <lineage>
        <taxon>Bacteria</taxon>
        <taxon>Pseudomonadati</taxon>
        <taxon>Thermodesulfobacteriota</taxon>
        <taxon>Desulfuromonadia</taxon>
        <taxon>Geobacterales</taxon>
        <taxon>Geobacteraceae</taxon>
        <taxon>Geobacter</taxon>
    </lineage>
</organism>
<dbReference type="EMBL" id="BSDS01000001">
    <property type="protein sequence ID" value="GLI36994.1"/>
    <property type="molecule type" value="Genomic_DNA"/>
</dbReference>
<evidence type="ECO:0000313" key="2">
    <source>
        <dbReference type="EMBL" id="GLI36994.1"/>
    </source>
</evidence>
<keyword evidence="3" id="KW-1185">Reference proteome</keyword>
<evidence type="ECO:0000313" key="3">
    <source>
        <dbReference type="Proteomes" id="UP001144352"/>
    </source>
</evidence>
<keyword evidence="1" id="KW-0472">Membrane</keyword>
<reference evidence="2" key="1">
    <citation type="submission" date="2022-12" db="EMBL/GenBank/DDBJ databases">
        <title>Reference genome sequencing for broad-spectrum identification of bacterial and archaeal isolates by mass spectrometry.</title>
        <authorList>
            <person name="Sekiguchi Y."/>
            <person name="Tourlousse D.M."/>
        </authorList>
    </citation>
    <scope>NUCLEOTIDE SEQUENCE</scope>
    <source>
        <strain evidence="2">H2</strain>
    </source>
</reference>
<dbReference type="Proteomes" id="UP001144352">
    <property type="component" value="Unassembled WGS sequence"/>
</dbReference>
<keyword evidence="1" id="KW-0812">Transmembrane</keyword>
<dbReference type="RefSeq" id="WP_214187200.1">
    <property type="nucleotide sequence ID" value="NZ_BSDS01000001.1"/>
</dbReference>
<name>A0A9W6FXT9_9BACT</name>